<dbReference type="AlphaFoldDB" id="A0A1Q6HVC9"/>
<dbReference type="Gene3D" id="3.40.50.2000">
    <property type="entry name" value="Glycogen Phosphorylase B"/>
    <property type="match status" value="2"/>
</dbReference>
<dbReference type="GO" id="GO:0016757">
    <property type="term" value="F:glycosyltransferase activity"/>
    <property type="evidence" value="ECO:0007669"/>
    <property type="project" value="InterPro"/>
</dbReference>
<evidence type="ECO:0000259" key="2">
    <source>
        <dbReference type="Pfam" id="PF13439"/>
    </source>
</evidence>
<dbReference type="SUPFAM" id="SSF53756">
    <property type="entry name" value="UDP-Glycosyltransferase/glycogen phosphorylase"/>
    <property type="match status" value="1"/>
</dbReference>
<evidence type="ECO:0000259" key="1">
    <source>
        <dbReference type="Pfam" id="PF00534"/>
    </source>
</evidence>
<dbReference type="EMBL" id="MNQU01000275">
    <property type="protein sequence ID" value="OKZ30571.1"/>
    <property type="molecule type" value="Genomic_DNA"/>
</dbReference>
<dbReference type="PANTHER" id="PTHR12526">
    <property type="entry name" value="GLYCOSYLTRANSFERASE"/>
    <property type="match status" value="1"/>
</dbReference>
<dbReference type="CDD" id="cd03801">
    <property type="entry name" value="GT4_PimA-like"/>
    <property type="match status" value="1"/>
</dbReference>
<dbReference type="Proteomes" id="UP000186549">
    <property type="component" value="Unassembled WGS sequence"/>
</dbReference>
<dbReference type="Pfam" id="PF00534">
    <property type="entry name" value="Glycos_transf_1"/>
    <property type="match status" value="1"/>
</dbReference>
<protein>
    <recommendedName>
        <fullName evidence="5">Glycosyltransferase family 4 protein</fullName>
    </recommendedName>
</protein>
<gene>
    <name evidence="3" type="ORF">BHV79_15490</name>
</gene>
<sequence length="361" mass="42142">MKIVFVTECLGSGGAERQMVNLAIMMKNYGHSVHVLTWDSRDFYKRMLDDNKVPNNVVAIAKKKYLRSFTLSYCVRKMHPDVVISFLPGANIALCIGRLLGIIRFKLIISERNFTLNWSWRERMISKLYKVADLLITNSEAERKNYISNCEYPTKKICTIHNFVDTDYFKPSEDKCESESILVISRIRNYKNTHGMLTAAKILKDKGYAFKIIWVGHDYKDTYSDYIKQKIKDLNIEDIFILVAPNYDVLKFYQNASVFCLPSFREGYPNVIIEAMSCGLPILCSNVCENPYIVVDNINGFLFNPYDTSDIVRAFEVLFMQSDSKRFEMGYRNREKMLKNNTSKEFFEKYNNVIENMLFKK</sequence>
<evidence type="ECO:0000313" key="3">
    <source>
        <dbReference type="EMBL" id="OKZ30571.1"/>
    </source>
</evidence>
<evidence type="ECO:0000313" key="4">
    <source>
        <dbReference type="Proteomes" id="UP000186549"/>
    </source>
</evidence>
<accession>A0A1Q6HVC9</accession>
<dbReference type="RefSeq" id="WP_413565102.1">
    <property type="nucleotide sequence ID" value="NZ_JBCHEQ010000007.1"/>
</dbReference>
<name>A0A1Q6HVC9_BACUN</name>
<dbReference type="Pfam" id="PF13439">
    <property type="entry name" value="Glyco_transf_4"/>
    <property type="match status" value="1"/>
</dbReference>
<comment type="caution">
    <text evidence="3">The sequence shown here is derived from an EMBL/GenBank/DDBJ whole genome shotgun (WGS) entry which is preliminary data.</text>
</comment>
<feature type="domain" description="Glycosyltransferase subfamily 4-like N-terminal" evidence="2">
    <location>
        <begin position="13"/>
        <end position="167"/>
    </location>
</feature>
<feature type="domain" description="Glycosyl transferase family 1" evidence="1">
    <location>
        <begin position="171"/>
        <end position="335"/>
    </location>
</feature>
<dbReference type="InterPro" id="IPR001296">
    <property type="entry name" value="Glyco_trans_1"/>
</dbReference>
<reference evidence="3 4" key="1">
    <citation type="journal article" date="2016" name="Nat. Biotechnol.">
        <title>Measurement of bacterial replication rates in microbial communities.</title>
        <authorList>
            <person name="Brown C.T."/>
            <person name="Olm M.R."/>
            <person name="Thomas B.C."/>
            <person name="Banfield J.F."/>
        </authorList>
    </citation>
    <scope>NUCLEOTIDE SEQUENCE [LARGE SCALE GENOMIC DNA]</scope>
    <source>
        <strain evidence="3">45_41</strain>
    </source>
</reference>
<organism evidence="3 4">
    <name type="scientific">Bacteroides uniformis</name>
    <dbReference type="NCBI Taxonomy" id="820"/>
    <lineage>
        <taxon>Bacteria</taxon>
        <taxon>Pseudomonadati</taxon>
        <taxon>Bacteroidota</taxon>
        <taxon>Bacteroidia</taxon>
        <taxon>Bacteroidales</taxon>
        <taxon>Bacteroidaceae</taxon>
        <taxon>Bacteroides</taxon>
    </lineage>
</organism>
<evidence type="ECO:0008006" key="5">
    <source>
        <dbReference type="Google" id="ProtNLM"/>
    </source>
</evidence>
<proteinExistence type="predicted"/>
<dbReference type="InterPro" id="IPR028098">
    <property type="entry name" value="Glyco_trans_4-like_N"/>
</dbReference>